<dbReference type="InterPro" id="IPR017946">
    <property type="entry name" value="PLC-like_Pdiesterase_TIM-brl"/>
</dbReference>
<evidence type="ECO:0000313" key="4">
    <source>
        <dbReference type="EMBL" id="POS80542.1"/>
    </source>
</evidence>
<evidence type="ECO:0000259" key="3">
    <source>
        <dbReference type="SMART" id="SM00148"/>
    </source>
</evidence>
<name>A0A2P5IDG3_DIAHE</name>
<feature type="transmembrane region" description="Helical" evidence="2">
    <location>
        <begin position="12"/>
        <end position="28"/>
    </location>
</feature>
<dbReference type="GO" id="GO:0008081">
    <property type="term" value="F:phosphoric diester hydrolase activity"/>
    <property type="evidence" value="ECO:0007669"/>
    <property type="project" value="InterPro"/>
</dbReference>
<protein>
    <submittedName>
        <fullName evidence="4">Phosphatidylinositol-specific phospholipase C</fullName>
    </submittedName>
</protein>
<feature type="domain" description="Phosphatidylinositol-specific phospholipase C X" evidence="3">
    <location>
        <begin position="74"/>
        <end position="265"/>
    </location>
</feature>
<accession>A0A2P5IDG3</accession>
<dbReference type="EMBL" id="MAVT02000045">
    <property type="protein sequence ID" value="POS80542.1"/>
    <property type="molecule type" value="Genomic_DNA"/>
</dbReference>
<dbReference type="Proteomes" id="UP000094444">
    <property type="component" value="Unassembled WGS sequence"/>
</dbReference>
<organism evidence="4 5">
    <name type="scientific">Diaporthe helianthi</name>
    <dbReference type="NCBI Taxonomy" id="158607"/>
    <lineage>
        <taxon>Eukaryota</taxon>
        <taxon>Fungi</taxon>
        <taxon>Dikarya</taxon>
        <taxon>Ascomycota</taxon>
        <taxon>Pezizomycotina</taxon>
        <taxon>Sordariomycetes</taxon>
        <taxon>Sordariomycetidae</taxon>
        <taxon>Diaporthales</taxon>
        <taxon>Diaporthaceae</taxon>
        <taxon>Diaporthe</taxon>
    </lineage>
</organism>
<dbReference type="SUPFAM" id="SSF51695">
    <property type="entry name" value="PLC-like phosphodiesterases"/>
    <property type="match status" value="2"/>
</dbReference>
<dbReference type="InParanoid" id="A0A2P5IDG3"/>
<dbReference type="Gene3D" id="3.20.20.190">
    <property type="entry name" value="Phosphatidylinositol (PI) phosphodiesterase"/>
    <property type="match status" value="1"/>
</dbReference>
<keyword evidence="2" id="KW-0472">Membrane</keyword>
<dbReference type="PROSITE" id="PS50007">
    <property type="entry name" value="PIPLC_X_DOMAIN"/>
    <property type="match status" value="1"/>
</dbReference>
<dbReference type="PANTHER" id="PTHR13593">
    <property type="match status" value="1"/>
</dbReference>
<proteinExistence type="predicted"/>
<evidence type="ECO:0000256" key="2">
    <source>
        <dbReference type="SAM" id="Phobius"/>
    </source>
</evidence>
<keyword evidence="5" id="KW-1185">Reference proteome</keyword>
<dbReference type="GO" id="GO:0006629">
    <property type="term" value="P:lipid metabolic process"/>
    <property type="evidence" value="ECO:0007669"/>
    <property type="project" value="InterPro"/>
</dbReference>
<evidence type="ECO:0000313" key="5">
    <source>
        <dbReference type="Proteomes" id="UP000094444"/>
    </source>
</evidence>
<dbReference type="InterPro" id="IPR000909">
    <property type="entry name" value="PLipase_C_PInositol-sp_X_dom"/>
</dbReference>
<dbReference type="AlphaFoldDB" id="A0A2P5IDG3"/>
<dbReference type="SMART" id="SM00148">
    <property type="entry name" value="PLCXc"/>
    <property type="match status" value="1"/>
</dbReference>
<dbReference type="InterPro" id="IPR051057">
    <property type="entry name" value="PI-PLC_domain"/>
</dbReference>
<dbReference type="PANTHER" id="PTHR13593:SF113">
    <property type="entry name" value="SI:DKEY-266F7.9"/>
    <property type="match status" value="1"/>
</dbReference>
<evidence type="ECO:0000256" key="1">
    <source>
        <dbReference type="SAM" id="MobiDB-lite"/>
    </source>
</evidence>
<reference evidence="4" key="1">
    <citation type="submission" date="2017-09" db="EMBL/GenBank/DDBJ databases">
        <title>Polyketide synthases of a Diaporthe helianthi virulent isolate.</title>
        <authorList>
            <person name="Baroncelli R."/>
        </authorList>
    </citation>
    <scope>NUCLEOTIDE SEQUENCE [LARGE SCALE GENOMIC DNA]</scope>
    <source>
        <strain evidence="4">7/96</strain>
    </source>
</reference>
<feature type="region of interest" description="Disordered" evidence="1">
    <location>
        <begin position="183"/>
        <end position="207"/>
    </location>
</feature>
<sequence length="398" mass="44059">MFSSQKCRSRTNINVLALLVVVCFYLVLHQYSSTMRPLVWSSPEKMPSYKNYTSSFSFDLDASINPDWMARIPDQTSLASLSIPGTHDTETFDLVNNTKMQCQNHDLRTQLQAGLRYFDIRGRMVIDGAADGEHATPEIGIFHAQVYTGYTLEDVLLTLFEFLVQHPTEGIIMRLKEEGPPVRRKPGGTFYDGEEGRMEEEEAGDAAKKTTFEEVFNHYRLKNPRTEPGSTKHLLTPWPNPSAPEGSPLLPTMAQLRGKIMVLYEFPTAPGAAYGVPWTSPHISLEDLWIIVDLEHLEDKWEAIRASLDAAGASPPGSDVLFLSHLSASVGVTPIEAAAGPLEAVNGSMIEGMNDRTGRLLEKSFKDGQKGKTGVIIADFPGHRLVDAVLARNVWLTG</sequence>
<keyword evidence="2" id="KW-0812">Transmembrane</keyword>
<keyword evidence="2" id="KW-1133">Transmembrane helix</keyword>
<gene>
    <name evidence="4" type="ORF">DHEL01_v201079</name>
</gene>
<dbReference type="OrthoDB" id="1046782at2759"/>
<comment type="caution">
    <text evidence="4">The sequence shown here is derived from an EMBL/GenBank/DDBJ whole genome shotgun (WGS) entry which is preliminary data.</text>
</comment>